<dbReference type="EMBL" id="MWWU01000001">
    <property type="protein sequence ID" value="OZG56817.1"/>
    <property type="molecule type" value="Genomic_DNA"/>
</dbReference>
<dbReference type="InterPro" id="IPR012495">
    <property type="entry name" value="TadE-like_dom"/>
</dbReference>
<feature type="transmembrane region" description="Helical" evidence="1">
    <location>
        <begin position="29"/>
        <end position="49"/>
    </location>
</feature>
<reference evidence="3 4" key="1">
    <citation type="journal article" date="2017" name="BMC Genomics">
        <title>Comparative genomic and phylogenomic analyses of the Bifidobacteriaceae family.</title>
        <authorList>
            <person name="Lugli G.A."/>
            <person name="Milani C."/>
            <person name="Turroni F."/>
            <person name="Duranti S."/>
            <person name="Mancabelli L."/>
            <person name="Mangifesta M."/>
            <person name="Ferrario C."/>
            <person name="Modesto M."/>
            <person name="Mattarelli P."/>
            <person name="Jiri K."/>
            <person name="van Sinderen D."/>
            <person name="Ventura M."/>
        </authorList>
    </citation>
    <scope>NUCLEOTIDE SEQUENCE [LARGE SCALE GENOMIC DNA]</scope>
    <source>
        <strain evidence="3 4">LMG 21773</strain>
    </source>
</reference>
<name>A0A261FCF1_9BIFI</name>
<dbReference type="RefSeq" id="WP_094689251.1">
    <property type="nucleotide sequence ID" value="NZ_JACBYZ010000001.1"/>
</dbReference>
<keyword evidence="1" id="KW-0812">Transmembrane</keyword>
<gene>
    <name evidence="3" type="ORF">AEAE_0126</name>
</gene>
<evidence type="ECO:0000256" key="1">
    <source>
        <dbReference type="SAM" id="Phobius"/>
    </source>
</evidence>
<keyword evidence="1" id="KW-0472">Membrane</keyword>
<keyword evidence="4" id="KW-1185">Reference proteome</keyword>
<dbReference type="Proteomes" id="UP000228976">
    <property type="component" value="Unassembled WGS sequence"/>
</dbReference>
<accession>A0A261FCF1</accession>
<proteinExistence type="predicted"/>
<feature type="domain" description="TadE-like" evidence="2">
    <location>
        <begin position="23"/>
        <end position="64"/>
    </location>
</feature>
<organism evidence="3 4">
    <name type="scientific">Aeriscardovia aeriphila</name>
    <dbReference type="NCBI Taxonomy" id="218139"/>
    <lineage>
        <taxon>Bacteria</taxon>
        <taxon>Bacillati</taxon>
        <taxon>Actinomycetota</taxon>
        <taxon>Actinomycetes</taxon>
        <taxon>Bifidobacteriales</taxon>
        <taxon>Bifidobacteriaceae</taxon>
        <taxon>Aeriscardovia</taxon>
    </lineage>
</organism>
<evidence type="ECO:0000259" key="2">
    <source>
        <dbReference type="Pfam" id="PF07811"/>
    </source>
</evidence>
<dbReference type="AlphaFoldDB" id="A0A261FCF1"/>
<evidence type="ECO:0000313" key="4">
    <source>
        <dbReference type="Proteomes" id="UP000228976"/>
    </source>
</evidence>
<dbReference type="Pfam" id="PF07811">
    <property type="entry name" value="TadE"/>
    <property type="match status" value="1"/>
</dbReference>
<protein>
    <submittedName>
        <fullName evidence="3">Pilus assembly protein TadG</fullName>
    </submittedName>
</protein>
<sequence length="129" mass="13549">MPCKQDNACVRCSTFSLEQYDRGSVTAEFAVLLPAIAILIGLIIALGTASARRVTCQDAANKAAWVLTQDDDSQAARQAIIRSVGTASTTFRELSDGSTSISVICPIGQGPLQLLPFSVEGHALALPSQ</sequence>
<comment type="caution">
    <text evidence="3">The sequence shown here is derived from an EMBL/GenBank/DDBJ whole genome shotgun (WGS) entry which is preliminary data.</text>
</comment>
<evidence type="ECO:0000313" key="3">
    <source>
        <dbReference type="EMBL" id="OZG56817.1"/>
    </source>
</evidence>
<keyword evidence="1" id="KW-1133">Transmembrane helix</keyword>